<dbReference type="GO" id="GO:0016020">
    <property type="term" value="C:membrane"/>
    <property type="evidence" value="ECO:0007669"/>
    <property type="project" value="UniProtKB-SubCell"/>
</dbReference>
<feature type="transmembrane region" description="Helical" evidence="7">
    <location>
        <begin position="184"/>
        <end position="202"/>
    </location>
</feature>
<keyword evidence="10" id="KW-1185">Reference proteome</keyword>
<gene>
    <name evidence="9" type="ORF">CALCODRAFT_491026</name>
</gene>
<accession>A0A165J8J2</accession>
<evidence type="ECO:0000313" key="9">
    <source>
        <dbReference type="EMBL" id="KZT61514.1"/>
    </source>
</evidence>
<dbReference type="InParanoid" id="A0A165J8J2"/>
<feature type="transmembrane region" description="Helical" evidence="7">
    <location>
        <begin position="214"/>
        <end position="237"/>
    </location>
</feature>
<feature type="transmembrane region" description="Helical" evidence="7">
    <location>
        <begin position="352"/>
        <end position="373"/>
    </location>
</feature>
<evidence type="ECO:0000259" key="8">
    <source>
        <dbReference type="PROSITE" id="PS50850"/>
    </source>
</evidence>
<evidence type="ECO:0000256" key="3">
    <source>
        <dbReference type="ARBA" id="ARBA00022692"/>
    </source>
</evidence>
<keyword evidence="5 7" id="KW-0472">Membrane</keyword>
<proteinExistence type="inferred from homology"/>
<dbReference type="InterPro" id="IPR011701">
    <property type="entry name" value="MFS"/>
</dbReference>
<dbReference type="PANTHER" id="PTHR43791">
    <property type="entry name" value="PERMEASE-RELATED"/>
    <property type="match status" value="1"/>
</dbReference>
<comment type="similarity">
    <text evidence="6">Belongs to the major facilitator superfamily. Allantoate permease family.</text>
</comment>
<dbReference type="Pfam" id="PF07690">
    <property type="entry name" value="MFS_1"/>
    <property type="match status" value="1"/>
</dbReference>
<keyword evidence="4 7" id="KW-1133">Transmembrane helix</keyword>
<feature type="transmembrane region" description="Helical" evidence="7">
    <location>
        <begin position="287"/>
        <end position="312"/>
    </location>
</feature>
<feature type="transmembrane region" description="Helical" evidence="7">
    <location>
        <begin position="442"/>
        <end position="464"/>
    </location>
</feature>
<evidence type="ECO:0000256" key="6">
    <source>
        <dbReference type="ARBA" id="ARBA00037968"/>
    </source>
</evidence>
<feature type="transmembrane region" description="Helical" evidence="7">
    <location>
        <begin position="410"/>
        <end position="430"/>
    </location>
</feature>
<evidence type="ECO:0000256" key="1">
    <source>
        <dbReference type="ARBA" id="ARBA00004141"/>
    </source>
</evidence>
<protein>
    <submittedName>
        <fullName evidence="9">Putative MFS transporter Liz1/Seo1</fullName>
    </submittedName>
</protein>
<feature type="transmembrane region" description="Helical" evidence="7">
    <location>
        <begin position="324"/>
        <end position="343"/>
    </location>
</feature>
<dbReference type="FunFam" id="1.20.1250.20:FF:000065">
    <property type="entry name" value="Putative MFS pantothenate transporter"/>
    <property type="match status" value="1"/>
</dbReference>
<reference evidence="9 10" key="1">
    <citation type="journal article" date="2016" name="Mol. Biol. Evol.">
        <title>Comparative Genomics of Early-Diverging Mushroom-Forming Fungi Provides Insights into the Origins of Lignocellulose Decay Capabilities.</title>
        <authorList>
            <person name="Nagy L.G."/>
            <person name="Riley R."/>
            <person name="Tritt A."/>
            <person name="Adam C."/>
            <person name="Daum C."/>
            <person name="Floudas D."/>
            <person name="Sun H."/>
            <person name="Yadav J.S."/>
            <person name="Pangilinan J."/>
            <person name="Larsson K.H."/>
            <person name="Matsuura K."/>
            <person name="Barry K."/>
            <person name="Labutti K."/>
            <person name="Kuo R."/>
            <person name="Ohm R.A."/>
            <person name="Bhattacharya S.S."/>
            <person name="Shirouzu T."/>
            <person name="Yoshinaga Y."/>
            <person name="Martin F.M."/>
            <person name="Grigoriev I.V."/>
            <person name="Hibbett D.S."/>
        </authorList>
    </citation>
    <scope>NUCLEOTIDE SEQUENCE [LARGE SCALE GENOMIC DNA]</scope>
    <source>
        <strain evidence="9 10">HHB12733</strain>
    </source>
</reference>
<evidence type="ECO:0000256" key="2">
    <source>
        <dbReference type="ARBA" id="ARBA00022448"/>
    </source>
</evidence>
<evidence type="ECO:0000313" key="10">
    <source>
        <dbReference type="Proteomes" id="UP000076842"/>
    </source>
</evidence>
<dbReference type="PANTHER" id="PTHR43791:SF36">
    <property type="entry name" value="TRANSPORTER, PUTATIVE (AFU_ORTHOLOGUE AFUA_6G08340)-RELATED"/>
    <property type="match status" value="1"/>
</dbReference>
<dbReference type="STRING" id="1353952.A0A165J8J2"/>
<dbReference type="Gene3D" id="1.20.1250.20">
    <property type="entry name" value="MFS general substrate transporter like domains"/>
    <property type="match status" value="2"/>
</dbReference>
<dbReference type="OrthoDB" id="3639251at2759"/>
<dbReference type="PROSITE" id="PS50850">
    <property type="entry name" value="MFS"/>
    <property type="match status" value="1"/>
</dbReference>
<dbReference type="EMBL" id="KV423922">
    <property type="protein sequence ID" value="KZT61514.1"/>
    <property type="molecule type" value="Genomic_DNA"/>
</dbReference>
<comment type="subcellular location">
    <subcellularLocation>
        <location evidence="1">Membrane</location>
        <topology evidence="1">Multi-pass membrane protein</topology>
    </subcellularLocation>
</comment>
<evidence type="ECO:0000256" key="7">
    <source>
        <dbReference type="SAM" id="Phobius"/>
    </source>
</evidence>
<dbReference type="InterPro" id="IPR036259">
    <property type="entry name" value="MFS_trans_sf"/>
</dbReference>
<organism evidence="9 10">
    <name type="scientific">Calocera cornea HHB12733</name>
    <dbReference type="NCBI Taxonomy" id="1353952"/>
    <lineage>
        <taxon>Eukaryota</taxon>
        <taxon>Fungi</taxon>
        <taxon>Dikarya</taxon>
        <taxon>Basidiomycota</taxon>
        <taxon>Agaricomycotina</taxon>
        <taxon>Dacrymycetes</taxon>
        <taxon>Dacrymycetales</taxon>
        <taxon>Dacrymycetaceae</taxon>
        <taxon>Calocera</taxon>
    </lineage>
</organism>
<name>A0A165J8J2_9BASI</name>
<keyword evidence="2" id="KW-0813">Transport</keyword>
<dbReference type="AlphaFoldDB" id="A0A165J8J2"/>
<keyword evidence="3 7" id="KW-0812">Transmembrane</keyword>
<feature type="transmembrane region" description="Helical" evidence="7">
    <location>
        <begin position="152"/>
        <end position="172"/>
    </location>
</feature>
<feature type="domain" description="Major facilitator superfamily (MFS) profile" evidence="8">
    <location>
        <begin position="56"/>
        <end position="471"/>
    </location>
</feature>
<sequence length="499" mass="55951">MASNDIDIDAEKQIAAQRSGIQPNAKKGWRSYIWDHDTDQKSPEERKLLVKIDTTILVYACLAEFLKLLDQSNLSNAYVSGLKTDIGLDGNTYNVANALFSIGYAIGQIPGTLLLQKFSPHYVLPLFEIIWSVATFATSAVKTPQHLWACRFFVGLAEAPFFPGMLVTLAAWYTPAELGKRSSIFFVMAQVGSFFSGYLQAACYNLNGVRGLAGWRWLFIMDGVMSLPIALVGFFFFPDTPARARGWWMTAADKQLAIDRIARAGIARNPGYFDWRLIKRALSNWRWYLFVPGYVCFGLGTQAATTWFGVWLQAEGYSVYLRNIIPTCTNLVTLVAVLIWGWLSDYLENRPLVMIIAIIYGIFPLACLSVWNIPDGLKFFSYLTLGVEYITPLFFTWANEVNRGDDGVRSFIVASMNCAQYAMAAWVTILTLPASKAPKFSVGYQTCAAFNAGAILIIGAIWYYDRRERARELPSEAEIDATEKVHEKGSEEEITYLAE</sequence>
<dbReference type="GO" id="GO:0022857">
    <property type="term" value="F:transmembrane transporter activity"/>
    <property type="evidence" value="ECO:0007669"/>
    <property type="project" value="InterPro"/>
</dbReference>
<dbReference type="SUPFAM" id="SSF103473">
    <property type="entry name" value="MFS general substrate transporter"/>
    <property type="match status" value="1"/>
</dbReference>
<evidence type="ECO:0000256" key="5">
    <source>
        <dbReference type="ARBA" id="ARBA00023136"/>
    </source>
</evidence>
<dbReference type="InterPro" id="IPR020846">
    <property type="entry name" value="MFS_dom"/>
</dbReference>
<dbReference type="Proteomes" id="UP000076842">
    <property type="component" value="Unassembled WGS sequence"/>
</dbReference>
<evidence type="ECO:0000256" key="4">
    <source>
        <dbReference type="ARBA" id="ARBA00022989"/>
    </source>
</evidence>